<accession>A0A8K0RJN2</accession>
<gene>
    <name evidence="2" type="ORF">FB567DRAFT_624218</name>
</gene>
<dbReference type="InterPro" id="IPR050982">
    <property type="entry name" value="Auxin_biosynth/cation_transpt"/>
</dbReference>
<evidence type="ECO:0000313" key="2">
    <source>
        <dbReference type="EMBL" id="KAH7096045.1"/>
    </source>
</evidence>
<evidence type="ECO:0000313" key="3">
    <source>
        <dbReference type="Proteomes" id="UP000813461"/>
    </source>
</evidence>
<organism evidence="2 3">
    <name type="scientific">Paraphoma chrysanthemicola</name>
    <dbReference type="NCBI Taxonomy" id="798071"/>
    <lineage>
        <taxon>Eukaryota</taxon>
        <taxon>Fungi</taxon>
        <taxon>Dikarya</taxon>
        <taxon>Ascomycota</taxon>
        <taxon>Pezizomycotina</taxon>
        <taxon>Dothideomycetes</taxon>
        <taxon>Pleosporomycetidae</taxon>
        <taxon>Pleosporales</taxon>
        <taxon>Pleosporineae</taxon>
        <taxon>Phaeosphaeriaceae</taxon>
        <taxon>Paraphoma</taxon>
    </lineage>
</organism>
<dbReference type="SUPFAM" id="SSF51905">
    <property type="entry name" value="FAD/NAD(P)-binding domain"/>
    <property type="match status" value="2"/>
</dbReference>
<dbReference type="AlphaFoldDB" id="A0A8K0RJN2"/>
<reference evidence="2" key="1">
    <citation type="journal article" date="2021" name="Nat. Commun.">
        <title>Genetic determinants of endophytism in the Arabidopsis root mycobiome.</title>
        <authorList>
            <person name="Mesny F."/>
            <person name="Miyauchi S."/>
            <person name="Thiergart T."/>
            <person name="Pickel B."/>
            <person name="Atanasova L."/>
            <person name="Karlsson M."/>
            <person name="Huettel B."/>
            <person name="Barry K.W."/>
            <person name="Haridas S."/>
            <person name="Chen C."/>
            <person name="Bauer D."/>
            <person name="Andreopoulos W."/>
            <person name="Pangilinan J."/>
            <person name="LaButti K."/>
            <person name="Riley R."/>
            <person name="Lipzen A."/>
            <person name="Clum A."/>
            <person name="Drula E."/>
            <person name="Henrissat B."/>
            <person name="Kohler A."/>
            <person name="Grigoriev I.V."/>
            <person name="Martin F.M."/>
            <person name="Hacquard S."/>
        </authorList>
    </citation>
    <scope>NUCLEOTIDE SEQUENCE</scope>
    <source>
        <strain evidence="2">MPI-SDFR-AT-0120</strain>
    </source>
</reference>
<dbReference type="InterPro" id="IPR036188">
    <property type="entry name" value="FAD/NAD-bd_sf"/>
</dbReference>
<keyword evidence="3" id="KW-1185">Reference proteome</keyword>
<dbReference type="OrthoDB" id="74360at2759"/>
<evidence type="ECO:0000256" key="1">
    <source>
        <dbReference type="ARBA" id="ARBA00023002"/>
    </source>
</evidence>
<sequence>MSTSVAAEFPPKADLVKEVSKPLPKIAPGIVDPASLTGDAPLIQAKAALERFNEALTNKNVVELASCFYDGQAYWRDQVALTTHARTFAQPRVIATALLELTGLRGLEGGIKTEGPANLAVISPDLMYIDCPISFRSISPALECGGKVMLLPIKTGSIVSWKIWSLSTWVEQLVHHPENEKLLSAPARNLDGLERIETDVVIIGGGSSGIISAARLKAVGVESVILDRFPRIGDSWGHRYECLSLHLPTANCELPYMSFPKEQQFPHHVTKDELADHLRNYVAKIPLNFITSARVQSSVFNTKEKKWTVRFTTTDGSGTKTIVSKHFIQAIGLSGGKPFIPPMTNEAQFRGVSIHSTRFRAAEDLVKRGAKSAVVIGSANSAFDIAEDCYKANLKTAMVARSPTFVIPHDYVCHPNSIGLYNILPVEAADRFINVNPIGIDTQFIHGLLSHLSSQQPDRYAALEKAGFPRIDNQDPNANLAINLFERAGGHYLDVGTTELLASGKVAVHGRVEPVGYTETGLILSNGTTIETDAVIWATGFHDQAVRTTVYEMLGTEKVDLQEGEIGAADIAARIDGIWGVDAEGELRGVFKRQSRMDNYWIMNGALQHQRWGSRAIVQQIRLDLDGELPPAYLDTPGSAAP</sequence>
<dbReference type="EMBL" id="JAGMVJ010000001">
    <property type="protein sequence ID" value="KAH7096045.1"/>
    <property type="molecule type" value="Genomic_DNA"/>
</dbReference>
<dbReference type="GO" id="GO:0004497">
    <property type="term" value="F:monooxygenase activity"/>
    <property type="evidence" value="ECO:0007669"/>
    <property type="project" value="TreeGrafter"/>
</dbReference>
<dbReference type="PANTHER" id="PTHR43539">
    <property type="entry name" value="FLAVIN-BINDING MONOOXYGENASE-LIKE PROTEIN (AFU_ORTHOLOGUE AFUA_4G09220)"/>
    <property type="match status" value="1"/>
</dbReference>
<keyword evidence="1" id="KW-0560">Oxidoreductase</keyword>
<dbReference type="GO" id="GO:0050660">
    <property type="term" value="F:flavin adenine dinucleotide binding"/>
    <property type="evidence" value="ECO:0007669"/>
    <property type="project" value="TreeGrafter"/>
</dbReference>
<dbReference type="Proteomes" id="UP000813461">
    <property type="component" value="Unassembled WGS sequence"/>
</dbReference>
<name>A0A8K0RJN2_9PLEO</name>
<dbReference type="Pfam" id="PF13738">
    <property type="entry name" value="Pyr_redox_3"/>
    <property type="match status" value="1"/>
</dbReference>
<dbReference type="Gene3D" id="3.50.50.60">
    <property type="entry name" value="FAD/NAD(P)-binding domain"/>
    <property type="match status" value="1"/>
</dbReference>
<dbReference type="PANTHER" id="PTHR43539:SF68">
    <property type="entry name" value="FLAVIN-BINDING MONOOXYGENASE-LIKE PROTEIN (AFU_ORTHOLOGUE AFUA_4G09220)"/>
    <property type="match status" value="1"/>
</dbReference>
<comment type="caution">
    <text evidence="2">The sequence shown here is derived from an EMBL/GenBank/DDBJ whole genome shotgun (WGS) entry which is preliminary data.</text>
</comment>
<proteinExistence type="predicted"/>
<protein>
    <recommendedName>
        <fullName evidence="4">FAD/NAD(P)-binding domain-containing protein</fullName>
    </recommendedName>
</protein>
<evidence type="ECO:0008006" key="4">
    <source>
        <dbReference type="Google" id="ProtNLM"/>
    </source>
</evidence>